<protein>
    <submittedName>
        <fullName evidence="2">Uncharacterized protein</fullName>
    </submittedName>
</protein>
<evidence type="ECO:0000256" key="1">
    <source>
        <dbReference type="SAM" id="MobiDB-lite"/>
    </source>
</evidence>
<feature type="region of interest" description="Disordered" evidence="1">
    <location>
        <begin position="1"/>
        <end position="24"/>
    </location>
</feature>
<accession>A0A9P6BX66</accession>
<evidence type="ECO:0000313" key="3">
    <source>
        <dbReference type="Proteomes" id="UP000807342"/>
    </source>
</evidence>
<comment type="caution">
    <text evidence="2">The sequence shown here is derived from an EMBL/GenBank/DDBJ whole genome shotgun (WGS) entry which is preliminary data.</text>
</comment>
<reference evidence="2" key="1">
    <citation type="submission" date="2020-11" db="EMBL/GenBank/DDBJ databases">
        <authorList>
            <consortium name="DOE Joint Genome Institute"/>
            <person name="Ahrendt S."/>
            <person name="Riley R."/>
            <person name="Andreopoulos W."/>
            <person name="Labutti K."/>
            <person name="Pangilinan J."/>
            <person name="Ruiz-Duenas F.J."/>
            <person name="Barrasa J.M."/>
            <person name="Sanchez-Garcia M."/>
            <person name="Camarero S."/>
            <person name="Miyauchi S."/>
            <person name="Serrano A."/>
            <person name="Linde D."/>
            <person name="Babiker R."/>
            <person name="Drula E."/>
            <person name="Ayuso-Fernandez I."/>
            <person name="Pacheco R."/>
            <person name="Padilla G."/>
            <person name="Ferreira P."/>
            <person name="Barriuso J."/>
            <person name="Kellner H."/>
            <person name="Castanera R."/>
            <person name="Alfaro M."/>
            <person name="Ramirez L."/>
            <person name="Pisabarro A.G."/>
            <person name="Kuo A."/>
            <person name="Tritt A."/>
            <person name="Lipzen A."/>
            <person name="He G."/>
            <person name="Yan M."/>
            <person name="Ng V."/>
            <person name="Cullen D."/>
            <person name="Martin F."/>
            <person name="Rosso M.-N."/>
            <person name="Henrissat B."/>
            <person name="Hibbett D."/>
            <person name="Martinez A.T."/>
            <person name="Grigoriev I.V."/>
        </authorList>
    </citation>
    <scope>NUCLEOTIDE SEQUENCE</scope>
    <source>
        <strain evidence="2">MF-IS2</strain>
    </source>
</reference>
<dbReference type="Proteomes" id="UP000807342">
    <property type="component" value="Unassembled WGS sequence"/>
</dbReference>
<gene>
    <name evidence="2" type="ORF">P691DRAFT_599349</name>
</gene>
<organism evidence="2 3">
    <name type="scientific">Macrolepiota fuliginosa MF-IS2</name>
    <dbReference type="NCBI Taxonomy" id="1400762"/>
    <lineage>
        <taxon>Eukaryota</taxon>
        <taxon>Fungi</taxon>
        <taxon>Dikarya</taxon>
        <taxon>Basidiomycota</taxon>
        <taxon>Agaricomycotina</taxon>
        <taxon>Agaricomycetes</taxon>
        <taxon>Agaricomycetidae</taxon>
        <taxon>Agaricales</taxon>
        <taxon>Agaricineae</taxon>
        <taxon>Agaricaceae</taxon>
        <taxon>Macrolepiota</taxon>
    </lineage>
</organism>
<keyword evidence="3" id="KW-1185">Reference proteome</keyword>
<dbReference type="AlphaFoldDB" id="A0A9P6BX66"/>
<sequence>MLGVHNGASSRYTRGSLSLTSPLHSHNFHHKPHYHWRPSQQYSHPLLGISTSVMPGTLRDV</sequence>
<dbReference type="EMBL" id="MU152045">
    <property type="protein sequence ID" value="KAF9441130.1"/>
    <property type="molecule type" value="Genomic_DNA"/>
</dbReference>
<name>A0A9P6BX66_9AGAR</name>
<evidence type="ECO:0000313" key="2">
    <source>
        <dbReference type="EMBL" id="KAF9441130.1"/>
    </source>
</evidence>
<feature type="compositionally biased region" description="Polar residues" evidence="1">
    <location>
        <begin position="7"/>
        <end position="24"/>
    </location>
</feature>
<proteinExistence type="predicted"/>